<dbReference type="PANTHER" id="PTHR36681">
    <property type="entry name" value="NUCLEAR GTPASE, GERMINAL CENTER-ASSOCIATED, TANDEM DUPLICATE 3"/>
    <property type="match status" value="1"/>
</dbReference>
<dbReference type="Proteomes" id="UP001307849">
    <property type="component" value="Unassembled WGS sequence"/>
</dbReference>
<dbReference type="AlphaFoldDB" id="A0AAN8RMZ7"/>
<dbReference type="EMBL" id="JAVHJM010000005">
    <property type="protein sequence ID" value="KAK6514430.1"/>
    <property type="molecule type" value="Genomic_DNA"/>
</dbReference>
<protein>
    <submittedName>
        <fullName evidence="1">Uncharacterized protein</fullName>
    </submittedName>
</protein>
<dbReference type="PANTHER" id="PTHR36681:SF3">
    <property type="entry name" value="NUCLEAR GTPASE, GERMINAL CENTER-ASSOCIATED, TANDEM DUPLICATE 3"/>
    <property type="match status" value="1"/>
</dbReference>
<keyword evidence="2" id="KW-1185">Reference proteome</keyword>
<reference evidence="1 2" key="1">
    <citation type="submission" date="2019-10" db="EMBL/GenBank/DDBJ databases">
        <authorList>
            <person name="Palmer J.M."/>
        </authorList>
    </citation>
    <scope>NUCLEOTIDE SEQUENCE [LARGE SCALE GENOMIC DNA]</scope>
    <source>
        <strain evidence="1 2">TWF506</strain>
    </source>
</reference>
<proteinExistence type="predicted"/>
<sequence length="230" mass="26059">MYSNRVFRIGQFKWRAYSSPVQLRQPLIYISRLHTRAASVEARVSPRETEERLNQILSEGKEFLAQIKAPLEHMQRIGLLGAQGENALKGVVAAERADFSATAVLAFVGDSGVGKSKLLTAVLDEPNILPTSGLHACTSFPIEIRQREIGKEGYRVETEFLQQGELETEMRAIIMTRVELIQLYPLTNLLPRLRTPRRSRWLKSKPSSLIYPTMQMFRGELTNCTSQTKI</sequence>
<evidence type="ECO:0000313" key="2">
    <source>
        <dbReference type="Proteomes" id="UP001307849"/>
    </source>
</evidence>
<accession>A0AAN8RMZ7</accession>
<dbReference type="CDD" id="cd00882">
    <property type="entry name" value="Ras_like_GTPase"/>
    <property type="match status" value="1"/>
</dbReference>
<name>A0AAN8RMZ7_9PEZI</name>
<comment type="caution">
    <text evidence="1">The sequence shown here is derived from an EMBL/GenBank/DDBJ whole genome shotgun (WGS) entry which is preliminary data.</text>
</comment>
<gene>
    <name evidence="1" type="ORF">TWF506_008823</name>
</gene>
<organism evidence="1 2">
    <name type="scientific">Arthrobotrys conoides</name>
    <dbReference type="NCBI Taxonomy" id="74498"/>
    <lineage>
        <taxon>Eukaryota</taxon>
        <taxon>Fungi</taxon>
        <taxon>Dikarya</taxon>
        <taxon>Ascomycota</taxon>
        <taxon>Pezizomycotina</taxon>
        <taxon>Orbiliomycetes</taxon>
        <taxon>Orbiliales</taxon>
        <taxon>Orbiliaceae</taxon>
        <taxon>Arthrobotrys</taxon>
    </lineage>
</organism>
<evidence type="ECO:0000313" key="1">
    <source>
        <dbReference type="EMBL" id="KAK6514430.1"/>
    </source>
</evidence>